<organism evidence="2 3">
    <name type="scientific">Operophtera brumata</name>
    <name type="common">Winter moth</name>
    <name type="synonym">Phalaena brumata</name>
    <dbReference type="NCBI Taxonomy" id="104452"/>
    <lineage>
        <taxon>Eukaryota</taxon>
        <taxon>Metazoa</taxon>
        <taxon>Ecdysozoa</taxon>
        <taxon>Arthropoda</taxon>
        <taxon>Hexapoda</taxon>
        <taxon>Insecta</taxon>
        <taxon>Pterygota</taxon>
        <taxon>Neoptera</taxon>
        <taxon>Endopterygota</taxon>
        <taxon>Lepidoptera</taxon>
        <taxon>Glossata</taxon>
        <taxon>Ditrysia</taxon>
        <taxon>Geometroidea</taxon>
        <taxon>Geometridae</taxon>
        <taxon>Larentiinae</taxon>
        <taxon>Operophtera</taxon>
    </lineage>
</organism>
<feature type="non-terminal residue" evidence="2">
    <location>
        <position position="1"/>
    </location>
</feature>
<evidence type="ECO:0000313" key="3">
    <source>
        <dbReference type="Proteomes" id="UP000037510"/>
    </source>
</evidence>
<accession>A0A0L7K2C5</accession>
<sequence length="93" mass="10349">VAGVSFAFDPSKPAGRRVAEQVVKIGDEYLLREQRYRLAIKEYLFAGNDGFTMLPGCKVIIGMAIQNHFAAINVRTGKSRPSKHRQSLVTLSR</sequence>
<feature type="non-terminal residue" evidence="2">
    <location>
        <position position="93"/>
    </location>
</feature>
<dbReference type="STRING" id="104452.A0A0L7K2C5"/>
<dbReference type="EMBL" id="JTDY01018978">
    <property type="protein sequence ID" value="KOB51804.1"/>
    <property type="molecule type" value="Genomic_DNA"/>
</dbReference>
<evidence type="ECO:0000259" key="1">
    <source>
        <dbReference type="Pfam" id="PF02872"/>
    </source>
</evidence>
<feature type="domain" description="5'-Nucleotidase C-terminal" evidence="1">
    <location>
        <begin position="1"/>
        <end position="54"/>
    </location>
</feature>
<protein>
    <submittedName>
        <fullName evidence="2">Putative 5'-nucleotidase</fullName>
    </submittedName>
</protein>
<dbReference type="SUPFAM" id="SSF55816">
    <property type="entry name" value="5'-nucleotidase (syn. UDP-sugar hydrolase), C-terminal domain"/>
    <property type="match status" value="1"/>
</dbReference>
<dbReference type="GO" id="GO:0009166">
    <property type="term" value="P:nucleotide catabolic process"/>
    <property type="evidence" value="ECO:0007669"/>
    <property type="project" value="InterPro"/>
</dbReference>
<keyword evidence="3" id="KW-1185">Reference proteome</keyword>
<dbReference type="Proteomes" id="UP000037510">
    <property type="component" value="Unassembled WGS sequence"/>
</dbReference>
<dbReference type="Gene3D" id="3.90.780.10">
    <property type="entry name" value="5'-Nucleotidase, C-terminal domain"/>
    <property type="match status" value="1"/>
</dbReference>
<dbReference type="InterPro" id="IPR008334">
    <property type="entry name" value="5'-Nucleotdase_C"/>
</dbReference>
<dbReference type="AlphaFoldDB" id="A0A0L7K2C5"/>
<comment type="caution">
    <text evidence="2">The sequence shown here is derived from an EMBL/GenBank/DDBJ whole genome shotgun (WGS) entry which is preliminary data.</text>
</comment>
<reference evidence="2 3" key="1">
    <citation type="journal article" date="2015" name="Genome Biol. Evol.">
        <title>The genome of winter moth (Operophtera brumata) provides a genomic perspective on sexual dimorphism and phenology.</title>
        <authorList>
            <person name="Derks M.F."/>
            <person name="Smit S."/>
            <person name="Salis L."/>
            <person name="Schijlen E."/>
            <person name="Bossers A."/>
            <person name="Mateman C."/>
            <person name="Pijl A.S."/>
            <person name="de Ridder D."/>
            <person name="Groenen M.A."/>
            <person name="Visser M.E."/>
            <person name="Megens H.J."/>
        </authorList>
    </citation>
    <scope>NUCLEOTIDE SEQUENCE [LARGE SCALE GENOMIC DNA]</scope>
    <source>
        <strain evidence="2">WM2013NL</strain>
        <tissue evidence="2">Head and thorax</tissue>
    </source>
</reference>
<gene>
    <name evidence="2" type="ORF">OBRU01_27162</name>
</gene>
<evidence type="ECO:0000313" key="2">
    <source>
        <dbReference type="EMBL" id="KOB51804.1"/>
    </source>
</evidence>
<dbReference type="GO" id="GO:0016787">
    <property type="term" value="F:hydrolase activity"/>
    <property type="evidence" value="ECO:0007669"/>
    <property type="project" value="InterPro"/>
</dbReference>
<name>A0A0L7K2C5_OPEBR</name>
<dbReference type="InterPro" id="IPR036907">
    <property type="entry name" value="5'-Nucleotdase_C_sf"/>
</dbReference>
<proteinExistence type="predicted"/>
<dbReference type="Pfam" id="PF02872">
    <property type="entry name" value="5_nucleotid_C"/>
    <property type="match status" value="1"/>
</dbReference>